<keyword evidence="3" id="KW-1003">Cell membrane</keyword>
<reference evidence="10" key="1">
    <citation type="submission" date="2020-12" db="EMBL/GenBank/DDBJ databases">
        <title>Metabolic potential, ecology and presence of endohyphal bacteria is reflected in genomic diversity of Mucoromycotina.</title>
        <authorList>
            <person name="Muszewska A."/>
            <person name="Okrasinska A."/>
            <person name="Steczkiewicz K."/>
            <person name="Drgas O."/>
            <person name="Orlowska M."/>
            <person name="Perlinska-Lenart U."/>
            <person name="Aleksandrzak-Piekarczyk T."/>
            <person name="Szatraj K."/>
            <person name="Zielenkiewicz U."/>
            <person name="Pilsyk S."/>
            <person name="Malc E."/>
            <person name="Mieczkowski P."/>
            <person name="Kruszewska J.S."/>
            <person name="Biernat P."/>
            <person name="Pawlowska J."/>
        </authorList>
    </citation>
    <scope>NUCLEOTIDE SEQUENCE</scope>
    <source>
        <strain evidence="10">WA0000051536</strain>
    </source>
</reference>
<comment type="subcellular location">
    <subcellularLocation>
        <location evidence="1">Cell membrane</location>
        <topology evidence="1">Multi-pass membrane protein</topology>
    </subcellularLocation>
</comment>
<dbReference type="OrthoDB" id="1368at2759"/>
<feature type="region of interest" description="Disordered" evidence="8">
    <location>
        <begin position="465"/>
        <end position="487"/>
    </location>
</feature>
<dbReference type="PANTHER" id="PTHR33281:SF19">
    <property type="entry name" value="VOLTAGE-DEPENDENT ANION CHANNEL-FORMING PROTEIN YNEE"/>
    <property type="match status" value="1"/>
</dbReference>
<evidence type="ECO:0000256" key="3">
    <source>
        <dbReference type="ARBA" id="ARBA00022475"/>
    </source>
</evidence>
<comment type="caution">
    <text evidence="10">The sequence shown here is derived from an EMBL/GenBank/DDBJ whole genome shotgun (WGS) entry which is preliminary data.</text>
</comment>
<dbReference type="InterPro" id="IPR044669">
    <property type="entry name" value="YneE/VCCN1/2-like"/>
</dbReference>
<keyword evidence="5 9" id="KW-1133">Transmembrane helix</keyword>
<evidence type="ECO:0000256" key="6">
    <source>
        <dbReference type="ARBA" id="ARBA00023065"/>
    </source>
</evidence>
<keyword evidence="11" id="KW-1185">Reference proteome</keyword>
<keyword evidence="7 9" id="KW-0472">Membrane</keyword>
<keyword evidence="6" id="KW-0406">Ion transport</keyword>
<sequence>MATAPMNKEVDPYASHVYDLFRWRGSIITAIFPYWLTSVAWSALISALYVSVGVHVIGYTTTLITILSMVTSLILVFRTNTAYDRFWEGRRLWSQLVVSIRNMARVIWIHGKEPTVADILAKKTAINLLAAFAVATKHYLRQEYNHDYDDLKFLVAHIPKYAMPSSNESYEDQVNKPDKWKRWLNPVAGTNGSMRHRKSFFHTKPKTSSDQSYSPEAVLDGADIAKFRGSNNIPLEISLYLSSYINSQRQKDLLDVPSTTATMNALNSLVECLTGFERILRTPIPAAYSIHLSQTIWVYILALPFQLVASFGYVTIIVQAIASFTLLGIEAIGKEIENPFGMDANDLPLDDFCRVLVHELDSLTSKPPPSVDEWIFSPRNHPFHNVKGTDLTAQDLRRASLEEVRSLLSVTSNDNKVKPALSPRIRVKSNDPDERTLDGKQPLDTVVNFSTLDDDERLASNVKDHHFAAANGVESPEGTHGAGEAPE</sequence>
<feature type="transmembrane region" description="Helical" evidence="9">
    <location>
        <begin position="31"/>
        <end position="50"/>
    </location>
</feature>
<dbReference type="Proteomes" id="UP000612746">
    <property type="component" value="Unassembled WGS sequence"/>
</dbReference>
<keyword evidence="2" id="KW-0813">Transport</keyword>
<keyword evidence="4 9" id="KW-0812">Transmembrane</keyword>
<proteinExistence type="predicted"/>
<dbReference type="AlphaFoldDB" id="A0A8H7Q586"/>
<name>A0A8H7Q586_9FUNG</name>
<evidence type="ECO:0000256" key="8">
    <source>
        <dbReference type="SAM" id="MobiDB-lite"/>
    </source>
</evidence>
<dbReference type="PANTHER" id="PTHR33281">
    <property type="entry name" value="UPF0187 PROTEIN YNEE"/>
    <property type="match status" value="1"/>
</dbReference>
<evidence type="ECO:0000256" key="5">
    <source>
        <dbReference type="ARBA" id="ARBA00022989"/>
    </source>
</evidence>
<protein>
    <recommendedName>
        <fullName evidence="12">Bestrophin, RFP-TM, chloride channel-domain-containing protein</fullName>
    </recommendedName>
</protein>
<dbReference type="EMBL" id="JAEPRA010000005">
    <property type="protein sequence ID" value="KAG2185503.1"/>
    <property type="molecule type" value="Genomic_DNA"/>
</dbReference>
<evidence type="ECO:0000256" key="4">
    <source>
        <dbReference type="ARBA" id="ARBA00022692"/>
    </source>
</evidence>
<evidence type="ECO:0000313" key="10">
    <source>
        <dbReference type="EMBL" id="KAG2185503.1"/>
    </source>
</evidence>
<organism evidence="10 11">
    <name type="scientific">Umbelopsis vinacea</name>
    <dbReference type="NCBI Taxonomy" id="44442"/>
    <lineage>
        <taxon>Eukaryota</taxon>
        <taxon>Fungi</taxon>
        <taxon>Fungi incertae sedis</taxon>
        <taxon>Mucoromycota</taxon>
        <taxon>Mucoromycotina</taxon>
        <taxon>Umbelopsidomycetes</taxon>
        <taxon>Umbelopsidales</taxon>
        <taxon>Umbelopsidaceae</taxon>
        <taxon>Umbelopsis</taxon>
    </lineage>
</organism>
<dbReference type="GO" id="GO:0005886">
    <property type="term" value="C:plasma membrane"/>
    <property type="evidence" value="ECO:0007669"/>
    <property type="project" value="UniProtKB-SubCell"/>
</dbReference>
<gene>
    <name evidence="10" type="ORF">INT44_002296</name>
</gene>
<dbReference type="Pfam" id="PF25539">
    <property type="entry name" value="Bestrophin_2"/>
    <property type="match status" value="1"/>
</dbReference>
<feature type="transmembrane region" description="Helical" evidence="9">
    <location>
        <begin position="56"/>
        <end position="77"/>
    </location>
</feature>
<evidence type="ECO:0000256" key="9">
    <source>
        <dbReference type="SAM" id="Phobius"/>
    </source>
</evidence>
<accession>A0A8H7Q586</accession>
<evidence type="ECO:0000256" key="1">
    <source>
        <dbReference type="ARBA" id="ARBA00004651"/>
    </source>
</evidence>
<evidence type="ECO:0008006" key="12">
    <source>
        <dbReference type="Google" id="ProtNLM"/>
    </source>
</evidence>
<evidence type="ECO:0000313" key="11">
    <source>
        <dbReference type="Proteomes" id="UP000612746"/>
    </source>
</evidence>
<evidence type="ECO:0000256" key="7">
    <source>
        <dbReference type="ARBA" id="ARBA00023136"/>
    </source>
</evidence>
<evidence type="ECO:0000256" key="2">
    <source>
        <dbReference type="ARBA" id="ARBA00022448"/>
    </source>
</evidence>
<dbReference type="GO" id="GO:0005254">
    <property type="term" value="F:chloride channel activity"/>
    <property type="evidence" value="ECO:0007669"/>
    <property type="project" value="InterPro"/>
</dbReference>